<dbReference type="NCBIfam" id="TIGR04247">
    <property type="entry name" value="NosD_copper_fam"/>
    <property type="match status" value="1"/>
</dbReference>
<evidence type="ECO:0000259" key="6">
    <source>
        <dbReference type="SMART" id="SM00722"/>
    </source>
</evidence>
<evidence type="ECO:0000256" key="4">
    <source>
        <dbReference type="SAM" id="Phobius"/>
    </source>
</evidence>
<keyword evidence="4" id="KW-0472">Membrane</keyword>
<keyword evidence="2" id="KW-0677">Repeat</keyword>
<name>A0ABV8A9B0_9DEIO</name>
<evidence type="ECO:0000313" key="8">
    <source>
        <dbReference type="Proteomes" id="UP001595748"/>
    </source>
</evidence>
<keyword evidence="4" id="KW-1133">Transmembrane helix</keyword>
<feature type="transmembrane region" description="Helical" evidence="4">
    <location>
        <begin position="412"/>
        <end position="430"/>
    </location>
</feature>
<evidence type="ECO:0000256" key="5">
    <source>
        <dbReference type="SAM" id="SignalP"/>
    </source>
</evidence>
<dbReference type="Proteomes" id="UP001595748">
    <property type="component" value="Unassembled WGS sequence"/>
</dbReference>
<dbReference type="InterPro" id="IPR006633">
    <property type="entry name" value="Carb-bd_sugar_hydrolysis-dom"/>
</dbReference>
<dbReference type="SUPFAM" id="SSF51126">
    <property type="entry name" value="Pectin lyase-like"/>
    <property type="match status" value="1"/>
</dbReference>
<evidence type="ECO:0000313" key="7">
    <source>
        <dbReference type="EMBL" id="MFC3862004.1"/>
    </source>
</evidence>
<dbReference type="SMART" id="SM00710">
    <property type="entry name" value="PbH1"/>
    <property type="match status" value="8"/>
</dbReference>
<organism evidence="7 8">
    <name type="scientific">Deinococcus antarcticus</name>
    <dbReference type="NCBI Taxonomy" id="1298767"/>
    <lineage>
        <taxon>Bacteria</taxon>
        <taxon>Thermotogati</taxon>
        <taxon>Deinococcota</taxon>
        <taxon>Deinococci</taxon>
        <taxon>Deinococcales</taxon>
        <taxon>Deinococcaceae</taxon>
        <taxon>Deinococcus</taxon>
    </lineage>
</organism>
<feature type="chain" id="PRO_5045495339" evidence="5">
    <location>
        <begin position="22"/>
        <end position="434"/>
    </location>
</feature>
<keyword evidence="3" id="KW-0833">Ubl conjugation pathway</keyword>
<keyword evidence="5" id="KW-0732">Signal</keyword>
<dbReference type="PANTHER" id="PTHR22990:SF15">
    <property type="entry name" value="F-BOX ONLY PROTEIN 10"/>
    <property type="match status" value="1"/>
</dbReference>
<proteinExistence type="predicted"/>
<accession>A0ABV8A9B0</accession>
<reference evidence="8" key="1">
    <citation type="journal article" date="2019" name="Int. J. Syst. Evol. Microbiol.">
        <title>The Global Catalogue of Microorganisms (GCM) 10K type strain sequencing project: providing services to taxonomists for standard genome sequencing and annotation.</title>
        <authorList>
            <consortium name="The Broad Institute Genomics Platform"/>
            <consortium name="The Broad Institute Genome Sequencing Center for Infectious Disease"/>
            <person name="Wu L."/>
            <person name="Ma J."/>
        </authorList>
    </citation>
    <scope>NUCLEOTIDE SEQUENCE [LARGE SCALE GENOMIC DNA]</scope>
    <source>
        <strain evidence="8">CCTCC AB 2013263</strain>
    </source>
</reference>
<keyword evidence="4" id="KW-0812">Transmembrane</keyword>
<dbReference type="EMBL" id="JBHRZF010000168">
    <property type="protein sequence ID" value="MFC3862004.1"/>
    <property type="molecule type" value="Genomic_DNA"/>
</dbReference>
<protein>
    <submittedName>
        <fullName evidence="7">Nitrous oxide reductase family maturation protein NosD</fullName>
    </submittedName>
</protein>
<dbReference type="InterPro" id="IPR012334">
    <property type="entry name" value="Pectin_lyas_fold"/>
</dbReference>
<dbReference type="InterPro" id="IPR026464">
    <property type="entry name" value="NosD_copper_fam"/>
</dbReference>
<feature type="domain" description="Carbohydrate-binding/sugar hydrolysis" evidence="6">
    <location>
        <begin position="190"/>
        <end position="326"/>
    </location>
</feature>
<dbReference type="PANTHER" id="PTHR22990">
    <property type="entry name" value="F-BOX ONLY PROTEIN"/>
    <property type="match status" value="1"/>
</dbReference>
<feature type="signal peptide" evidence="5">
    <location>
        <begin position="1"/>
        <end position="21"/>
    </location>
</feature>
<dbReference type="InterPro" id="IPR022441">
    <property type="entry name" value="Para_beta_helix_rpt-2"/>
</dbReference>
<dbReference type="NCBIfam" id="TIGR03804">
    <property type="entry name" value="para_beta_helix"/>
    <property type="match status" value="2"/>
</dbReference>
<dbReference type="RefSeq" id="WP_380079455.1">
    <property type="nucleotide sequence ID" value="NZ_JBHRZF010000168.1"/>
</dbReference>
<dbReference type="Pfam" id="PF05048">
    <property type="entry name" value="NosD"/>
    <property type="match status" value="1"/>
</dbReference>
<dbReference type="InterPro" id="IPR011050">
    <property type="entry name" value="Pectin_lyase_fold/virulence"/>
</dbReference>
<feature type="domain" description="Carbohydrate-binding/sugar hydrolysis" evidence="6">
    <location>
        <begin position="35"/>
        <end position="184"/>
    </location>
</feature>
<sequence length="434" mass="47365">MKRMAALLTLLSLPLASGQTASTQGGELQRLVDSAAPGSTIRLEGRAYNGNTVINKSISIVGQAGTVLQGDHTSNVVRIVAPKVSLSTMTIRGSGKDRNTSEEQAGVRVIAPEVTLKNLVLADNFHGIHLNGEAGSATIEGCTITGLNVASQGAQGNGITIIRSGNHKLLNNTISGTRDGMFFEYSSNDEIRGNRITHVRYGLHYMYSDDNVFTHNSFSGNMGGAAIMHSERLTLENNEFSFNQGSRSFGLILQGSRNIHVKNNAFHLNQRGLYIEQTVQSRIEDNTFFRNGVGIELWSNSNSQVFTRNNFDRNNADAVIVGGESNNQWFENGVGNYWNQPALDLDQNGIADAPLKYQSALGRLIEQNELAYLFISSPAMTIYEKTNQLFAHDLAVITDNYPLLHRTGRPPLWTVPLALLLATAGGIYALRRNP</sequence>
<dbReference type="InterPro" id="IPR051550">
    <property type="entry name" value="SCF-Subunits/Alg-Epimerases"/>
</dbReference>
<comment type="pathway">
    <text evidence="1">Protein modification; protein ubiquitination.</text>
</comment>
<dbReference type="InterPro" id="IPR007742">
    <property type="entry name" value="NosD_dom"/>
</dbReference>
<evidence type="ECO:0000256" key="1">
    <source>
        <dbReference type="ARBA" id="ARBA00004906"/>
    </source>
</evidence>
<evidence type="ECO:0000256" key="3">
    <source>
        <dbReference type="ARBA" id="ARBA00022786"/>
    </source>
</evidence>
<evidence type="ECO:0000256" key="2">
    <source>
        <dbReference type="ARBA" id="ARBA00022737"/>
    </source>
</evidence>
<dbReference type="Gene3D" id="2.160.20.10">
    <property type="entry name" value="Single-stranded right-handed beta-helix, Pectin lyase-like"/>
    <property type="match status" value="2"/>
</dbReference>
<comment type="caution">
    <text evidence="7">The sequence shown here is derived from an EMBL/GenBank/DDBJ whole genome shotgun (WGS) entry which is preliminary data.</text>
</comment>
<dbReference type="SMART" id="SM00722">
    <property type="entry name" value="CASH"/>
    <property type="match status" value="2"/>
</dbReference>
<gene>
    <name evidence="7" type="primary">nosD</name>
    <name evidence="7" type="ORF">ACFOPQ_14640</name>
</gene>
<dbReference type="InterPro" id="IPR006626">
    <property type="entry name" value="PbH1"/>
</dbReference>
<keyword evidence="8" id="KW-1185">Reference proteome</keyword>